<dbReference type="RefSeq" id="WP_030236194.1">
    <property type="nucleotide sequence ID" value="NZ_CP024985.1"/>
</dbReference>
<dbReference type="Proteomes" id="UP000231791">
    <property type="component" value="Chromosome"/>
</dbReference>
<dbReference type="InterPro" id="IPR026893">
    <property type="entry name" value="Tyr/Ser_Pase_IphP-type"/>
</dbReference>
<gene>
    <name evidence="1" type="primary">iphP2</name>
    <name evidence="1" type="ORF">SLAV_12135</name>
</gene>
<dbReference type="EMBL" id="CP024985">
    <property type="protein sequence ID" value="ATZ24286.1"/>
    <property type="molecule type" value="Genomic_DNA"/>
</dbReference>
<name>A0A2K8PC27_STRLA</name>
<reference evidence="1 2" key="1">
    <citation type="submission" date="2017-11" db="EMBL/GenBank/DDBJ databases">
        <title>Complete genome sequence of Streptomyces lavendulae subsp. lavendulae CCM 3239 (formerly 'Streptomyces aureofaciens CCM 3239'), the producer of the angucycline-type antibiotic auricin.</title>
        <authorList>
            <person name="Busche T."/>
            <person name="Novakova R."/>
            <person name="Al'Dilaimi A."/>
            <person name="Homerova D."/>
            <person name="Feckova L."/>
            <person name="Rezuchova B."/>
            <person name="Mingyar E."/>
            <person name="Csolleiova D."/>
            <person name="Bekeova C."/>
            <person name="Winkler A."/>
            <person name="Sevcikova B."/>
            <person name="Kalinowski J."/>
            <person name="Kormanec J."/>
            <person name="Ruckert C."/>
        </authorList>
    </citation>
    <scope>NUCLEOTIDE SEQUENCE [LARGE SCALE GENOMIC DNA]</scope>
    <source>
        <strain evidence="1 2">CCM 3239</strain>
    </source>
</reference>
<evidence type="ECO:0000313" key="2">
    <source>
        <dbReference type="Proteomes" id="UP000231791"/>
    </source>
</evidence>
<proteinExistence type="predicted"/>
<protein>
    <submittedName>
        <fullName evidence="1">Tyrosine-protein phosphatase</fullName>
        <ecNumber evidence="1">3.1.3.48</ecNumber>
    </submittedName>
</protein>
<dbReference type="InterPro" id="IPR016130">
    <property type="entry name" value="Tyr_Pase_AS"/>
</dbReference>
<evidence type="ECO:0000313" key="1">
    <source>
        <dbReference type="EMBL" id="ATZ24286.1"/>
    </source>
</evidence>
<keyword evidence="2" id="KW-1185">Reference proteome</keyword>
<dbReference type="KEGG" id="slx:SLAV_12135"/>
<dbReference type="EC" id="3.1.3.48" evidence="1"/>
<keyword evidence="1" id="KW-0378">Hydrolase</keyword>
<dbReference type="Pfam" id="PF13350">
    <property type="entry name" value="Y_phosphatase3"/>
    <property type="match status" value="1"/>
</dbReference>
<dbReference type="InterPro" id="IPR029021">
    <property type="entry name" value="Prot-tyrosine_phosphatase-like"/>
</dbReference>
<dbReference type="Gene3D" id="3.90.190.10">
    <property type="entry name" value="Protein tyrosine phosphatase superfamily"/>
    <property type="match status" value="1"/>
</dbReference>
<sequence length="238" mass="25511">MTVTNVGRFVDWEGCFNARDLGGLGSLPPGVLVRADSLDDLTAKGWTTLAAHGVRTVIDLRNDDERPLDHAPRPAGITTLAIPLDGIEHRDFWDVWWGTPGFATPAYFRPFLDRFPDRVATVARAVADAPPGAVAFHCGLGRDRTGIVALVLLRLAGASAEEIADDHGLSEPRVRARYAAQGSPYDATAIEDYVTGLGTTVHALARDAAHRLDAAAYLRAAGLTGAELGRLRGRLRGR</sequence>
<dbReference type="GO" id="GO:0004725">
    <property type="term" value="F:protein tyrosine phosphatase activity"/>
    <property type="evidence" value="ECO:0007669"/>
    <property type="project" value="UniProtKB-EC"/>
</dbReference>
<dbReference type="OrthoDB" id="1188001at2"/>
<dbReference type="GeneID" id="49383485"/>
<dbReference type="AlphaFoldDB" id="A0A2K8PC27"/>
<dbReference type="PROSITE" id="PS00383">
    <property type="entry name" value="TYR_PHOSPHATASE_1"/>
    <property type="match status" value="1"/>
</dbReference>
<accession>A0A2K8PC27</accession>
<dbReference type="SUPFAM" id="SSF52799">
    <property type="entry name" value="(Phosphotyrosine protein) phosphatases II"/>
    <property type="match status" value="1"/>
</dbReference>
<organism evidence="1 2">
    <name type="scientific">Streptomyces lavendulae subsp. lavendulae</name>
    <dbReference type="NCBI Taxonomy" id="58340"/>
    <lineage>
        <taxon>Bacteria</taxon>
        <taxon>Bacillati</taxon>
        <taxon>Actinomycetota</taxon>
        <taxon>Actinomycetes</taxon>
        <taxon>Kitasatosporales</taxon>
        <taxon>Streptomycetaceae</taxon>
        <taxon>Streptomyces</taxon>
    </lineage>
</organism>